<dbReference type="AlphaFoldDB" id="A0A238GYI9"/>
<evidence type="ECO:0000259" key="1">
    <source>
        <dbReference type="Pfam" id="PF13490"/>
    </source>
</evidence>
<dbReference type="Pfam" id="PF13490">
    <property type="entry name" value="zf-HC2"/>
    <property type="match status" value="1"/>
</dbReference>
<evidence type="ECO:0000313" key="2">
    <source>
        <dbReference type="EMBL" id="SMF97993.1"/>
    </source>
</evidence>
<proteinExistence type="predicted"/>
<protein>
    <recommendedName>
        <fullName evidence="1">Putative zinc-finger domain-containing protein</fullName>
    </recommendedName>
</protein>
<gene>
    <name evidence="2" type="ORF">BSIN_1297</name>
</gene>
<dbReference type="Proteomes" id="UP000198460">
    <property type="component" value="Unassembled WGS sequence"/>
</dbReference>
<sequence>MDCNETRALLGADLDRELPLLDARRVARHLDGCALCRGERDALAALGRAVQLADYHRAPPALYAKIVASLPGADARDARALRSRLAAAAGVASRVWQGLRGRAPVSRAARDFTPMAAFAPGAAWLAAAALVAGAAAGVAFTAHRGADDALVAELVSSHVRAALSGHDIDVVSTDRHTVKPWFNGRLDYAPPVVDLASSGFTLAGGRLDYVGGRRVAVLVYHYRRHVVDAYVFPMQGGSSSSADSAVEQGYALARWYAGGMTWWAVTDAEPGALAAFRAALAANLPPTGQ</sequence>
<dbReference type="EMBL" id="FXAN01000004">
    <property type="protein sequence ID" value="SMF97993.1"/>
    <property type="molecule type" value="Genomic_DNA"/>
</dbReference>
<feature type="domain" description="Putative zinc-finger" evidence="1">
    <location>
        <begin position="3"/>
        <end position="37"/>
    </location>
</feature>
<evidence type="ECO:0000313" key="3">
    <source>
        <dbReference type="Proteomes" id="UP000198460"/>
    </source>
</evidence>
<reference evidence="2 3" key="1">
    <citation type="submission" date="2017-04" db="EMBL/GenBank/DDBJ databases">
        <authorList>
            <person name="Afonso C.L."/>
            <person name="Miller P.J."/>
            <person name="Scott M.A."/>
            <person name="Spackman E."/>
            <person name="Goraichik I."/>
            <person name="Dimitrov K.M."/>
            <person name="Suarez D.L."/>
            <person name="Swayne D.E."/>
        </authorList>
    </citation>
    <scope>NUCLEOTIDE SEQUENCE [LARGE SCALE GENOMIC DNA]</scope>
    <source>
        <strain evidence="2">LMG 28154</strain>
    </source>
</reference>
<organism evidence="2 3">
    <name type="scientific">Burkholderia singularis</name>
    <dbReference type="NCBI Taxonomy" id="1503053"/>
    <lineage>
        <taxon>Bacteria</taxon>
        <taxon>Pseudomonadati</taxon>
        <taxon>Pseudomonadota</taxon>
        <taxon>Betaproteobacteria</taxon>
        <taxon>Burkholderiales</taxon>
        <taxon>Burkholderiaceae</taxon>
        <taxon>Burkholderia</taxon>
        <taxon>pseudomallei group</taxon>
    </lineage>
</organism>
<name>A0A238GYI9_9BURK</name>
<dbReference type="InterPro" id="IPR027383">
    <property type="entry name" value="Znf_put"/>
</dbReference>
<accession>A0A238GYI9</accession>
<dbReference type="RefSeq" id="WP_089339142.1">
    <property type="nucleotide sequence ID" value="NZ_FXAN01000004.1"/>
</dbReference>